<proteinExistence type="predicted"/>
<dbReference type="EMBL" id="MG011689">
    <property type="protein sequence ID" value="AVK74923.1"/>
    <property type="molecule type" value="Genomic_DNA"/>
</dbReference>
<feature type="region of interest" description="Disordered" evidence="1">
    <location>
        <begin position="74"/>
        <end position="102"/>
    </location>
</feature>
<reference evidence="2" key="1">
    <citation type="journal article" date="2018" name="Nat. Commun.">
        <title>Diversity and evolution of the emerging Pandoraviridae family.</title>
        <authorList>
            <person name="Legendre M."/>
            <person name="Fabre E."/>
            <person name="Poirot O."/>
            <person name="Jeudy S."/>
            <person name="Lartigue A."/>
            <person name="Alempic J.M."/>
            <person name="Beucher L."/>
            <person name="Philippe N."/>
            <person name="Bertaux L."/>
            <person name="Christo-Foroux E."/>
            <person name="Labadie K."/>
            <person name="Coute Y."/>
            <person name="Abergel C."/>
            <person name="Claverie J.M."/>
        </authorList>
    </citation>
    <scope>NUCLEOTIDE SEQUENCE [LARGE SCALE GENOMIC DNA]</scope>
    <source>
        <strain evidence="2">Quercus</strain>
    </source>
</reference>
<dbReference type="Proteomes" id="UP000248852">
    <property type="component" value="Segment"/>
</dbReference>
<dbReference type="GeneID" id="36844064"/>
<dbReference type="RefSeq" id="YP_009483192.1">
    <property type="nucleotide sequence ID" value="NC_037667.1"/>
</dbReference>
<evidence type="ECO:0000313" key="2">
    <source>
        <dbReference type="EMBL" id="AVK74923.1"/>
    </source>
</evidence>
<feature type="compositionally biased region" description="Polar residues" evidence="1">
    <location>
        <begin position="7"/>
        <end position="25"/>
    </location>
</feature>
<feature type="region of interest" description="Disordered" evidence="1">
    <location>
        <begin position="147"/>
        <end position="166"/>
    </location>
</feature>
<dbReference type="KEGG" id="vg:36844064"/>
<protein>
    <submittedName>
        <fullName evidence="2">Uncharacterized protein</fullName>
    </submittedName>
</protein>
<evidence type="ECO:0000256" key="1">
    <source>
        <dbReference type="SAM" id="MobiDB-lite"/>
    </source>
</evidence>
<gene>
    <name evidence="2" type="ORF">pqer_cds_501</name>
</gene>
<sequence>MDERMDNQSPQGAPASSQPALTTSHWNPLAAARDLVWNVASTLAPYTFPRDTDAASCVDTHHAGDEQEMSIACRDAQGSESDPVRASHGRTPRRDPAPRSGWVTLAATEDEDESRVLRCRRTDDAAGGWATFDAVLTDSIRERNPKWHGRPGLYGPMGPTGISGNARNKKYITLKRERKATITRPVDAPWPTEAELLAVFGASA</sequence>
<feature type="region of interest" description="Disordered" evidence="1">
    <location>
        <begin position="1"/>
        <end position="25"/>
    </location>
</feature>
<accession>A0A2U7U910</accession>
<organism evidence="2">
    <name type="scientific">Pandoravirus quercus</name>
    <dbReference type="NCBI Taxonomy" id="2107709"/>
    <lineage>
        <taxon>Viruses</taxon>
        <taxon>Pandoravirus</taxon>
    </lineage>
</organism>
<name>A0A2U7U910_9VIRU</name>